<reference evidence="4" key="1">
    <citation type="journal article" date="2014" name="Proc. Natl. Acad. Sci. U.S.A.">
        <title>Extensive sampling of basidiomycete genomes demonstrates inadequacy of the white-rot/brown-rot paradigm for wood decay fungi.</title>
        <authorList>
            <person name="Riley R."/>
            <person name="Salamov A.A."/>
            <person name="Brown D.W."/>
            <person name="Nagy L.G."/>
            <person name="Floudas D."/>
            <person name="Held B.W."/>
            <person name="Levasseur A."/>
            <person name="Lombard V."/>
            <person name="Morin E."/>
            <person name="Otillar R."/>
            <person name="Lindquist E.A."/>
            <person name="Sun H."/>
            <person name="LaButti K.M."/>
            <person name="Schmutz J."/>
            <person name="Jabbour D."/>
            <person name="Luo H."/>
            <person name="Baker S.E."/>
            <person name="Pisabarro A.G."/>
            <person name="Walton J.D."/>
            <person name="Blanchette R.A."/>
            <person name="Henrissat B."/>
            <person name="Martin F."/>
            <person name="Cullen D."/>
            <person name="Hibbett D.S."/>
            <person name="Grigoriev I.V."/>
        </authorList>
    </citation>
    <scope>NUCLEOTIDE SEQUENCE [LARGE SCALE GENOMIC DNA]</scope>
    <source>
        <strain evidence="4">PC15</strain>
    </source>
</reference>
<sequence length="83" mass="8298">MQTKSILAIAAYVSVVFALATPVIQTEQTGEQAKVAVAQRSVDFLPISTGGNRNANGGNGNSGNNNYNQGSGSNGNIGNGGSA</sequence>
<accession>A0A067NTG9</accession>
<name>A0A067NTG9_PLEO1</name>
<evidence type="ECO:0008006" key="5">
    <source>
        <dbReference type="Google" id="ProtNLM"/>
    </source>
</evidence>
<feature type="compositionally biased region" description="Gly residues" evidence="1">
    <location>
        <begin position="72"/>
        <end position="83"/>
    </location>
</feature>
<evidence type="ECO:0000256" key="1">
    <source>
        <dbReference type="SAM" id="MobiDB-lite"/>
    </source>
</evidence>
<organism evidence="3 4">
    <name type="scientific">Pleurotus ostreatus (strain PC15)</name>
    <name type="common">Oyster mushroom</name>
    <dbReference type="NCBI Taxonomy" id="1137138"/>
    <lineage>
        <taxon>Eukaryota</taxon>
        <taxon>Fungi</taxon>
        <taxon>Dikarya</taxon>
        <taxon>Basidiomycota</taxon>
        <taxon>Agaricomycotina</taxon>
        <taxon>Agaricomycetes</taxon>
        <taxon>Agaricomycetidae</taxon>
        <taxon>Agaricales</taxon>
        <taxon>Pleurotineae</taxon>
        <taxon>Pleurotaceae</taxon>
        <taxon>Pleurotus</taxon>
    </lineage>
</organism>
<gene>
    <name evidence="3" type="ORF">PLEOSDRAFT_1104088</name>
</gene>
<evidence type="ECO:0000313" key="4">
    <source>
        <dbReference type="Proteomes" id="UP000027073"/>
    </source>
</evidence>
<dbReference type="AlphaFoldDB" id="A0A067NTG9"/>
<feature type="chain" id="PRO_5001646970" description="Small secreted protein" evidence="2">
    <location>
        <begin position="19"/>
        <end position="83"/>
    </location>
</feature>
<dbReference type="OrthoDB" id="10468039at2759"/>
<dbReference type="EMBL" id="KL198008">
    <property type="protein sequence ID" value="KDQ27397.1"/>
    <property type="molecule type" value="Genomic_DNA"/>
</dbReference>
<keyword evidence="2" id="KW-0732">Signal</keyword>
<dbReference type="VEuPathDB" id="FungiDB:PLEOSDRAFT_1104088"/>
<proteinExistence type="predicted"/>
<feature type="compositionally biased region" description="Low complexity" evidence="1">
    <location>
        <begin position="50"/>
        <end position="71"/>
    </location>
</feature>
<dbReference type="InParanoid" id="A0A067NTG9"/>
<dbReference type="Proteomes" id="UP000027073">
    <property type="component" value="Unassembled WGS sequence"/>
</dbReference>
<dbReference type="HOGENOM" id="CLU_177185_0_0_1"/>
<feature type="signal peptide" evidence="2">
    <location>
        <begin position="1"/>
        <end position="18"/>
    </location>
</feature>
<protein>
    <recommendedName>
        <fullName evidence="5">Small secreted protein</fullName>
    </recommendedName>
</protein>
<evidence type="ECO:0000256" key="2">
    <source>
        <dbReference type="SAM" id="SignalP"/>
    </source>
</evidence>
<feature type="region of interest" description="Disordered" evidence="1">
    <location>
        <begin position="46"/>
        <end position="83"/>
    </location>
</feature>
<evidence type="ECO:0000313" key="3">
    <source>
        <dbReference type="EMBL" id="KDQ27397.1"/>
    </source>
</evidence>